<dbReference type="Proteomes" id="UP000216885">
    <property type="component" value="Unassembled WGS sequence"/>
</dbReference>
<dbReference type="AlphaFoldDB" id="A0A261U9U4"/>
<dbReference type="GO" id="GO:0005886">
    <property type="term" value="C:plasma membrane"/>
    <property type="evidence" value="ECO:0007669"/>
    <property type="project" value="UniProtKB-SubCell"/>
</dbReference>
<sequence length="323" mass="34126">MTALALTSRQTMRPGWRIAVLAGIVLAGMLPWFGSPFVLHLAVLAALNILIVNGLALINLGGQLSLGHAAFVAVGAYASVLAGQHLGWSFLPAAATGVIAAALIAALLGWVILRLRGVYFVLVTFAFGELVRLALLDGASWSGGANGIAGIPAASLLGFEFDTRGQFYGLALVTALLSTAGLWWLFRRPLGHAIESVRDNAALAESTGLNVHRLQLLCFVLGCMLAALGGALQARYIGFVSPESFNTGMSVAFVIMLVIGGRQSVWGPLIGALVLTPLPELFRGAVQTQHVFYGAALILILRFLPDGLVGIARHVYRRRKEHA</sequence>
<reference evidence="7 8" key="1">
    <citation type="submission" date="2017-05" db="EMBL/GenBank/DDBJ databases">
        <title>Complete and WGS of Bordetella genogroups.</title>
        <authorList>
            <person name="Spilker T."/>
            <person name="LiPuma J."/>
        </authorList>
    </citation>
    <scope>NUCLEOTIDE SEQUENCE [LARGE SCALE GENOMIC DNA]</scope>
    <source>
        <strain evidence="7 8">AU9919</strain>
    </source>
</reference>
<evidence type="ECO:0000256" key="1">
    <source>
        <dbReference type="ARBA" id="ARBA00004651"/>
    </source>
</evidence>
<dbReference type="GO" id="GO:0015658">
    <property type="term" value="F:branched-chain amino acid transmembrane transporter activity"/>
    <property type="evidence" value="ECO:0007669"/>
    <property type="project" value="InterPro"/>
</dbReference>
<keyword evidence="4 6" id="KW-1133">Transmembrane helix</keyword>
<keyword evidence="2" id="KW-1003">Cell membrane</keyword>
<proteinExistence type="predicted"/>
<dbReference type="PANTHER" id="PTHR30482:SF20">
    <property type="entry name" value="HIGH-AFFINITY BRANCHED-CHAIN AMINO ACID TRANSPORT SYSTEM PERMEASE PROTEIN LIVM"/>
    <property type="match status" value="1"/>
</dbReference>
<evidence type="ECO:0000256" key="6">
    <source>
        <dbReference type="SAM" id="Phobius"/>
    </source>
</evidence>
<comment type="caution">
    <text evidence="7">The sequence shown here is derived from an EMBL/GenBank/DDBJ whole genome shotgun (WGS) entry which is preliminary data.</text>
</comment>
<accession>A0A261U9U4</accession>
<keyword evidence="8" id="KW-1185">Reference proteome</keyword>
<keyword evidence="3 6" id="KW-0812">Transmembrane</keyword>
<gene>
    <name evidence="7" type="ORF">CAL20_07390</name>
</gene>
<feature type="transmembrane region" description="Helical" evidence="6">
    <location>
        <begin position="65"/>
        <end position="84"/>
    </location>
</feature>
<organism evidence="7 8">
    <name type="scientific">Bordetella genomosp. 4</name>
    <dbReference type="NCBI Taxonomy" id="463044"/>
    <lineage>
        <taxon>Bacteria</taxon>
        <taxon>Pseudomonadati</taxon>
        <taxon>Pseudomonadota</taxon>
        <taxon>Betaproteobacteria</taxon>
        <taxon>Burkholderiales</taxon>
        <taxon>Alcaligenaceae</taxon>
        <taxon>Bordetella</taxon>
    </lineage>
</organism>
<feature type="transmembrane region" description="Helical" evidence="6">
    <location>
        <begin position="214"/>
        <end position="237"/>
    </location>
</feature>
<evidence type="ECO:0000313" key="7">
    <source>
        <dbReference type="EMBL" id="OZI58365.1"/>
    </source>
</evidence>
<evidence type="ECO:0000313" key="8">
    <source>
        <dbReference type="Proteomes" id="UP000216885"/>
    </source>
</evidence>
<dbReference type="Pfam" id="PF02653">
    <property type="entry name" value="BPD_transp_2"/>
    <property type="match status" value="1"/>
</dbReference>
<dbReference type="PANTHER" id="PTHR30482">
    <property type="entry name" value="HIGH-AFFINITY BRANCHED-CHAIN AMINO ACID TRANSPORT SYSTEM PERMEASE"/>
    <property type="match status" value="1"/>
</dbReference>
<feature type="transmembrane region" description="Helical" evidence="6">
    <location>
        <begin position="166"/>
        <end position="186"/>
    </location>
</feature>
<dbReference type="RefSeq" id="WP_094837525.1">
    <property type="nucleotide sequence ID" value="NZ_NEVQ01000009.1"/>
</dbReference>
<feature type="transmembrane region" description="Helical" evidence="6">
    <location>
        <begin position="118"/>
        <end position="135"/>
    </location>
</feature>
<feature type="transmembrane region" description="Helical" evidence="6">
    <location>
        <begin position="291"/>
        <end position="312"/>
    </location>
</feature>
<keyword evidence="5 6" id="KW-0472">Membrane</keyword>
<comment type="subcellular location">
    <subcellularLocation>
        <location evidence="1">Cell membrane</location>
        <topology evidence="1">Multi-pass membrane protein</topology>
    </subcellularLocation>
</comment>
<feature type="transmembrane region" description="Helical" evidence="6">
    <location>
        <begin position="90"/>
        <end position="111"/>
    </location>
</feature>
<evidence type="ECO:0000256" key="2">
    <source>
        <dbReference type="ARBA" id="ARBA00022475"/>
    </source>
</evidence>
<protein>
    <submittedName>
        <fullName evidence="7">Branched-chain amino acid ABC transporter permease</fullName>
    </submittedName>
</protein>
<dbReference type="InterPro" id="IPR043428">
    <property type="entry name" value="LivM-like"/>
</dbReference>
<dbReference type="InterPro" id="IPR001851">
    <property type="entry name" value="ABC_transp_permease"/>
</dbReference>
<dbReference type="EMBL" id="NEVQ01000009">
    <property type="protein sequence ID" value="OZI58365.1"/>
    <property type="molecule type" value="Genomic_DNA"/>
</dbReference>
<dbReference type="CDD" id="cd06581">
    <property type="entry name" value="TM_PBP1_LivM_like"/>
    <property type="match status" value="1"/>
</dbReference>
<feature type="transmembrane region" description="Helical" evidence="6">
    <location>
        <begin position="249"/>
        <end position="271"/>
    </location>
</feature>
<feature type="transmembrane region" description="Helical" evidence="6">
    <location>
        <begin position="141"/>
        <end position="159"/>
    </location>
</feature>
<feature type="transmembrane region" description="Helical" evidence="6">
    <location>
        <begin position="15"/>
        <end position="33"/>
    </location>
</feature>
<evidence type="ECO:0000256" key="4">
    <source>
        <dbReference type="ARBA" id="ARBA00022989"/>
    </source>
</evidence>
<evidence type="ECO:0000256" key="5">
    <source>
        <dbReference type="ARBA" id="ARBA00023136"/>
    </source>
</evidence>
<feature type="transmembrane region" description="Helical" evidence="6">
    <location>
        <begin position="39"/>
        <end position="58"/>
    </location>
</feature>
<name>A0A261U9U4_9BORD</name>
<evidence type="ECO:0000256" key="3">
    <source>
        <dbReference type="ARBA" id="ARBA00022692"/>
    </source>
</evidence>